<evidence type="ECO:0000256" key="5">
    <source>
        <dbReference type="ARBA" id="ARBA00035651"/>
    </source>
</evidence>
<proteinExistence type="inferred from homology"/>
<evidence type="ECO:0000256" key="2">
    <source>
        <dbReference type="ARBA" id="ARBA00022846"/>
    </source>
</evidence>
<sequence>MSPLPEPMYCSQQIKVPPAFPDILKQYTKAAIRTQPRDLVRWSAAYFLALANGERPPMKQRLEFPPPPATMNGLTQGYLRALHSQSLCLLRQALDDLLLAGGFDEEQIDWLQFLALAAGTLEKDLTGTMRMVCEIITAEPAGGSAAIPYNTFERIYKYLATADGSVPDSRVNNVLEYLRTESDKTSRMVMPRQFEHQDCPPLH</sequence>
<evidence type="ECO:0000313" key="7">
    <source>
        <dbReference type="Proteomes" id="UP000440578"/>
    </source>
</evidence>
<evidence type="ECO:0000256" key="4">
    <source>
        <dbReference type="ARBA" id="ARBA00023273"/>
    </source>
</evidence>
<gene>
    <name evidence="6" type="primary">ropn1l</name>
    <name evidence="6" type="ORF">FJT64_007974</name>
</gene>
<accession>A0A6A4VIN3</accession>
<keyword evidence="7" id="KW-1185">Reference proteome</keyword>
<dbReference type="PANTHER" id="PTHR14952:SF9">
    <property type="entry name" value="EF-HAND DOMAIN-CONTAINING PROTEIN"/>
    <property type="match status" value="1"/>
</dbReference>
<organism evidence="6 7">
    <name type="scientific">Amphibalanus amphitrite</name>
    <name type="common">Striped barnacle</name>
    <name type="synonym">Balanus amphitrite</name>
    <dbReference type="NCBI Taxonomy" id="1232801"/>
    <lineage>
        <taxon>Eukaryota</taxon>
        <taxon>Metazoa</taxon>
        <taxon>Ecdysozoa</taxon>
        <taxon>Arthropoda</taxon>
        <taxon>Crustacea</taxon>
        <taxon>Multicrustacea</taxon>
        <taxon>Cirripedia</taxon>
        <taxon>Thoracica</taxon>
        <taxon>Thoracicalcarea</taxon>
        <taxon>Balanomorpha</taxon>
        <taxon>Balanoidea</taxon>
        <taxon>Balanidae</taxon>
        <taxon>Amphibalaninae</taxon>
        <taxon>Amphibalanus</taxon>
    </lineage>
</organism>
<evidence type="ECO:0000256" key="3">
    <source>
        <dbReference type="ARBA" id="ARBA00023069"/>
    </source>
</evidence>
<reference evidence="6 7" key="1">
    <citation type="submission" date="2019-07" db="EMBL/GenBank/DDBJ databases">
        <title>Draft genome assembly of a fouling barnacle, Amphibalanus amphitrite (Darwin, 1854): The first reference genome for Thecostraca.</title>
        <authorList>
            <person name="Kim W."/>
        </authorList>
    </citation>
    <scope>NUCLEOTIDE SEQUENCE [LARGE SCALE GENOMIC DNA]</scope>
    <source>
        <strain evidence="6">SNU_AA5</strain>
        <tissue evidence="6">Soma without cirri and trophi</tissue>
    </source>
</reference>
<dbReference type="Proteomes" id="UP000440578">
    <property type="component" value="Unassembled WGS sequence"/>
</dbReference>
<dbReference type="GO" id="GO:0031514">
    <property type="term" value="C:motile cilium"/>
    <property type="evidence" value="ECO:0007669"/>
    <property type="project" value="UniProtKB-SubCell"/>
</dbReference>
<keyword evidence="4" id="KW-0966">Cell projection</keyword>
<dbReference type="AlphaFoldDB" id="A0A6A4VIN3"/>
<dbReference type="EMBL" id="VIIS01001693">
    <property type="protein sequence ID" value="KAF0294336.1"/>
    <property type="molecule type" value="Genomic_DNA"/>
</dbReference>
<dbReference type="Gene3D" id="1.20.890.10">
    <property type="entry name" value="cAMP-dependent protein kinase regulatory subunit, dimerization-anchoring domain"/>
    <property type="match status" value="1"/>
</dbReference>
<dbReference type="CDD" id="cd23019">
    <property type="entry name" value="DD_ROP"/>
    <property type="match status" value="1"/>
</dbReference>
<name>A0A6A4VIN3_AMPAM</name>
<dbReference type="PANTHER" id="PTHR14952">
    <property type="entry name" value="ROPPORIN-1-LIKE PROTEIN"/>
    <property type="match status" value="1"/>
</dbReference>
<dbReference type="SUPFAM" id="SSF47391">
    <property type="entry name" value="Dimerization-anchoring domain of cAMP-dependent PK regulatory subunit"/>
    <property type="match status" value="1"/>
</dbReference>
<evidence type="ECO:0000256" key="1">
    <source>
        <dbReference type="ARBA" id="ARBA00004230"/>
    </source>
</evidence>
<dbReference type="FunFam" id="1.20.890.10:FF:000004">
    <property type="entry name" value="ropporin-1-like protein isoform X2"/>
    <property type="match status" value="1"/>
</dbReference>
<dbReference type="OrthoDB" id="10067602at2759"/>
<dbReference type="InterPro" id="IPR047844">
    <property type="entry name" value="ROP_DD"/>
</dbReference>
<comment type="subcellular location">
    <subcellularLocation>
        <location evidence="1">Cell projection</location>
        <location evidence="1">Cilium</location>
        <location evidence="1">Flagellum</location>
    </subcellularLocation>
</comment>
<comment type="similarity">
    <text evidence="5">Belongs to the ropporin family.</text>
</comment>
<protein>
    <submittedName>
        <fullName evidence="6">Ropporin-1-like protein</fullName>
    </submittedName>
</protein>
<comment type="caution">
    <text evidence="6">The sequence shown here is derived from an EMBL/GenBank/DDBJ whole genome shotgun (WGS) entry which is preliminary data.</text>
</comment>
<keyword evidence="3" id="KW-0969">Cilium</keyword>
<evidence type="ECO:0000313" key="6">
    <source>
        <dbReference type="EMBL" id="KAF0294336.1"/>
    </source>
</evidence>
<keyword evidence="2" id="KW-0282">Flagellum</keyword>